<evidence type="ECO:0000313" key="4">
    <source>
        <dbReference type="Proteomes" id="UP000237472"/>
    </source>
</evidence>
<keyword evidence="1" id="KW-0812">Transmembrane</keyword>
<feature type="transmembrane region" description="Helical" evidence="1">
    <location>
        <begin position="168"/>
        <end position="186"/>
    </location>
</feature>
<evidence type="ECO:0000313" key="3">
    <source>
        <dbReference type="EMBL" id="PHY89754.1"/>
    </source>
</evidence>
<dbReference type="OrthoDB" id="5362685at2"/>
<comment type="caution">
    <text evidence="3">The sequence shown here is derived from an EMBL/GenBank/DDBJ whole genome shotgun (WGS) entry which is preliminary data.</text>
</comment>
<keyword evidence="1" id="KW-0472">Membrane</keyword>
<sequence length="207" mass="23243">MKNFFQGGFLATFLSLFAPLSCFALDAVIYNENVLSQKVSDEINLIGKELYEKTGIFLALAVGNESSFESLAQKQKELPEPNILLVLSKNSHKVDIIGSSEALSFFDKEAVLSPYAGTGTILPILASKKGDIYNAALLNGYGDIADRLAKYFNIKLESSIGNANRDTLNILRILLYGFICFALLYYTQRRMKKRYQNQVTKRRRRFG</sequence>
<reference evidence="4" key="1">
    <citation type="submission" date="2015-06" db="EMBL/GenBank/DDBJ databases">
        <authorList>
            <person name="Parisi A."/>
            <person name="Chiara M."/>
            <person name="Florio D."/>
            <person name="Miccolupo A."/>
            <person name="Manzari C."/>
            <person name="Mion D."/>
            <person name="Caruso M."/>
            <person name="D'erchia A.M."/>
            <person name="Zanoni R."/>
        </authorList>
    </citation>
    <scope>NUCLEOTIDE SEQUENCE [LARGE SCALE GENOMIC DNA]</scope>
    <source>
        <strain evidence="4">73/13</strain>
    </source>
</reference>
<gene>
    <name evidence="3" type="ORF">AA994_07270</name>
</gene>
<dbReference type="EMBL" id="LDWY01000086">
    <property type="protein sequence ID" value="PHY89754.1"/>
    <property type="molecule type" value="Genomic_DNA"/>
</dbReference>
<feature type="chain" id="PRO_5013969105" evidence="2">
    <location>
        <begin position="25"/>
        <end position="207"/>
    </location>
</feature>
<dbReference type="Proteomes" id="UP000237472">
    <property type="component" value="Unassembled WGS sequence"/>
</dbReference>
<keyword evidence="2" id="KW-0732">Signal</keyword>
<dbReference type="AlphaFoldDB" id="A0A2G4QZL6"/>
<feature type="signal peptide" evidence="2">
    <location>
        <begin position="1"/>
        <end position="24"/>
    </location>
</feature>
<evidence type="ECO:0000256" key="1">
    <source>
        <dbReference type="SAM" id="Phobius"/>
    </source>
</evidence>
<accession>A0A2G4QZL6</accession>
<name>A0A2G4QZL6_9BACT</name>
<dbReference type="RefSeq" id="WP_099462445.1">
    <property type="nucleotide sequence ID" value="NZ_LDWY01000086.1"/>
</dbReference>
<evidence type="ECO:0000256" key="2">
    <source>
        <dbReference type="SAM" id="SignalP"/>
    </source>
</evidence>
<protein>
    <submittedName>
        <fullName evidence="3">Membrane protein</fullName>
    </submittedName>
</protein>
<keyword evidence="1" id="KW-1133">Transmembrane helix</keyword>
<organism evidence="3 4">
    <name type="scientific">Campylobacter vulpis</name>
    <dbReference type="NCBI Taxonomy" id="1655500"/>
    <lineage>
        <taxon>Bacteria</taxon>
        <taxon>Pseudomonadati</taxon>
        <taxon>Campylobacterota</taxon>
        <taxon>Epsilonproteobacteria</taxon>
        <taxon>Campylobacterales</taxon>
        <taxon>Campylobacteraceae</taxon>
        <taxon>Campylobacter</taxon>
    </lineage>
</organism>
<proteinExistence type="predicted"/>